<gene>
    <name evidence="1" type="ORF">BRCON_1750</name>
</gene>
<evidence type="ECO:0000313" key="2">
    <source>
        <dbReference type="Proteomes" id="UP000262583"/>
    </source>
</evidence>
<name>A0A2Z4Y5N5_SUMC1</name>
<accession>A0A2Z4Y5N5</accession>
<sequence length="39" mass="4571">MGRGWEIWIGSQGEYVVFSFIWFGKSYAKVAFQKRNPSI</sequence>
<dbReference type="KEGG" id="schv:BRCON_1750"/>
<reference evidence="1 2" key="1">
    <citation type="submission" date="2018-05" db="EMBL/GenBank/DDBJ databases">
        <title>A metagenomic window into the 2 km-deep terrestrial subsurface aquifer revealed taxonomically and functionally diverse microbial community comprising novel uncultured bacterial lineages.</title>
        <authorList>
            <person name="Kadnikov V.V."/>
            <person name="Mardanov A.V."/>
            <person name="Beletsky A.V."/>
            <person name="Banks D."/>
            <person name="Pimenov N.V."/>
            <person name="Frank Y.A."/>
            <person name="Karnachuk O.V."/>
            <person name="Ravin N.V."/>
        </authorList>
    </citation>
    <scope>NUCLEOTIDE SEQUENCE [LARGE SCALE GENOMIC DNA]</scope>
    <source>
        <strain evidence="1">BY</strain>
    </source>
</reference>
<organism evidence="1 2">
    <name type="scientific">Sumerlaea chitinivorans</name>
    <dbReference type="NCBI Taxonomy" id="2250252"/>
    <lineage>
        <taxon>Bacteria</taxon>
        <taxon>Candidatus Sumerlaeota</taxon>
        <taxon>Candidatus Sumerlaeia</taxon>
        <taxon>Candidatus Sumerlaeales</taxon>
        <taxon>Candidatus Sumerlaeaceae</taxon>
        <taxon>Candidatus Sumerlaea</taxon>
    </lineage>
</organism>
<protein>
    <submittedName>
        <fullName evidence="1">Uncharacterized protein</fullName>
    </submittedName>
</protein>
<dbReference type="AlphaFoldDB" id="A0A2Z4Y5N5"/>
<dbReference type="Proteomes" id="UP000262583">
    <property type="component" value="Chromosome"/>
</dbReference>
<proteinExistence type="predicted"/>
<dbReference type="EMBL" id="CP030759">
    <property type="protein sequence ID" value="AXA36527.1"/>
    <property type="molecule type" value="Genomic_DNA"/>
</dbReference>
<evidence type="ECO:0000313" key="1">
    <source>
        <dbReference type="EMBL" id="AXA36527.1"/>
    </source>
</evidence>